<reference evidence="1 2" key="1">
    <citation type="journal article" date="2024" name="Nat. Commun.">
        <title>Phylogenomics reveals the evolutionary origins of lichenization in chlorophyte algae.</title>
        <authorList>
            <person name="Puginier C."/>
            <person name="Libourel C."/>
            <person name="Otte J."/>
            <person name="Skaloud P."/>
            <person name="Haon M."/>
            <person name="Grisel S."/>
            <person name="Petersen M."/>
            <person name="Berrin J.G."/>
            <person name="Delaux P.M."/>
            <person name="Dal Grande F."/>
            <person name="Keller J."/>
        </authorList>
    </citation>
    <scope>NUCLEOTIDE SEQUENCE [LARGE SCALE GENOMIC DNA]</scope>
    <source>
        <strain evidence="1 2">SAG 2036</strain>
    </source>
</reference>
<evidence type="ECO:0000313" key="1">
    <source>
        <dbReference type="EMBL" id="KAK9803118.1"/>
    </source>
</evidence>
<comment type="caution">
    <text evidence="1">The sequence shown here is derived from an EMBL/GenBank/DDBJ whole genome shotgun (WGS) entry which is preliminary data.</text>
</comment>
<proteinExistence type="predicted"/>
<gene>
    <name evidence="1" type="ORF">WJX73_006884</name>
</gene>
<sequence>MSIQRRSVLPIAVSRAALQVILVCGVLLAASTPSHARELLATLPTGVDPAYSPQLSQGLTAFLAKSPQFSLFSQVVTKVEDQGGIYGDLFEVLASNQTILLVGDGEMRSGFASLATQFNIGKPGTFIDRLIASANATYIPPDQQDFYETHGGTTSPGSNEVESYLILQGFLSAHIIEGAYNFYANNSILTATKTAPVNVSTTEQDPSGNMLVLQAYGQRNSSGQQTVYLTAQADAGLQPDDNNVISKAQPGPIDAISLTHTKDGVLVYPVSTSSGLNAINGTALEYVWQVGGIFVGNLDALPADASIACPKFEGSCNNPYGALQYLALNKF</sequence>
<evidence type="ECO:0000313" key="2">
    <source>
        <dbReference type="Proteomes" id="UP001465755"/>
    </source>
</evidence>
<dbReference type="Proteomes" id="UP001465755">
    <property type="component" value="Unassembled WGS sequence"/>
</dbReference>
<keyword evidence="2" id="KW-1185">Reference proteome</keyword>
<name>A0AAW1NZ93_9CHLO</name>
<dbReference type="AlphaFoldDB" id="A0AAW1NZ93"/>
<organism evidence="1 2">
    <name type="scientific">Symbiochloris irregularis</name>
    <dbReference type="NCBI Taxonomy" id="706552"/>
    <lineage>
        <taxon>Eukaryota</taxon>
        <taxon>Viridiplantae</taxon>
        <taxon>Chlorophyta</taxon>
        <taxon>core chlorophytes</taxon>
        <taxon>Trebouxiophyceae</taxon>
        <taxon>Trebouxiales</taxon>
        <taxon>Trebouxiaceae</taxon>
        <taxon>Symbiochloris</taxon>
    </lineage>
</organism>
<accession>A0AAW1NZ93</accession>
<protein>
    <submittedName>
        <fullName evidence="1">Uncharacterized protein</fullName>
    </submittedName>
</protein>
<dbReference type="EMBL" id="JALJOQ010000062">
    <property type="protein sequence ID" value="KAK9803118.1"/>
    <property type="molecule type" value="Genomic_DNA"/>
</dbReference>